<dbReference type="InterPro" id="IPR036047">
    <property type="entry name" value="F-box-like_dom_sf"/>
</dbReference>
<dbReference type="PANTHER" id="PTHR34145:SF48">
    <property type="entry name" value="OS01G0553400 PROTEIN"/>
    <property type="match status" value="1"/>
</dbReference>
<dbReference type="Pfam" id="PF23622">
    <property type="entry name" value="LRR_At1g61320_AtMIF1"/>
    <property type="match status" value="1"/>
</dbReference>
<comment type="similarity">
    <text evidence="1">Belongs to the CBF/MAK21 family.</text>
</comment>
<dbReference type="InterPro" id="IPR005612">
    <property type="entry name" value="CCAAT-binding_factor"/>
</dbReference>
<reference evidence="6" key="1">
    <citation type="journal article" date="2019" name="Nat. Commun.">
        <title>The genome of broomcorn millet.</title>
        <authorList>
            <person name="Zou C."/>
            <person name="Miki D."/>
            <person name="Li D."/>
            <person name="Tang Q."/>
            <person name="Xiao L."/>
            <person name="Rajput S."/>
            <person name="Deng P."/>
            <person name="Jia W."/>
            <person name="Huang R."/>
            <person name="Zhang M."/>
            <person name="Sun Y."/>
            <person name="Hu J."/>
            <person name="Fu X."/>
            <person name="Schnable P.S."/>
            <person name="Li F."/>
            <person name="Zhang H."/>
            <person name="Feng B."/>
            <person name="Zhu X."/>
            <person name="Liu R."/>
            <person name="Schnable J.C."/>
            <person name="Zhu J.-K."/>
            <person name="Zhang H."/>
        </authorList>
    </citation>
    <scope>NUCLEOTIDE SEQUENCE [LARGE SCALE GENOMIC DNA]</scope>
</reference>
<evidence type="ECO:0000313" key="5">
    <source>
        <dbReference type="EMBL" id="RLN29587.1"/>
    </source>
</evidence>
<evidence type="ECO:0000256" key="2">
    <source>
        <dbReference type="SAM" id="MobiDB-lite"/>
    </source>
</evidence>
<name>A0A3L6SZ31_PANMI</name>
<dbReference type="SUPFAM" id="SSF81383">
    <property type="entry name" value="F-box domain"/>
    <property type="match status" value="1"/>
</dbReference>
<keyword evidence="6" id="KW-1185">Reference proteome</keyword>
<feature type="transmembrane region" description="Helical" evidence="3">
    <location>
        <begin position="578"/>
        <end position="599"/>
    </location>
</feature>
<protein>
    <submittedName>
        <fullName evidence="5">F-box/LRR-repeat protein 13</fullName>
    </submittedName>
</protein>
<dbReference type="Gene3D" id="1.20.1280.50">
    <property type="match status" value="1"/>
</dbReference>
<dbReference type="InterPro" id="IPR053772">
    <property type="entry name" value="At1g61320/At1g61330-like"/>
</dbReference>
<proteinExistence type="inferred from homology"/>
<evidence type="ECO:0000256" key="1">
    <source>
        <dbReference type="ARBA" id="ARBA00007797"/>
    </source>
</evidence>
<dbReference type="Proteomes" id="UP000275267">
    <property type="component" value="Unassembled WGS sequence"/>
</dbReference>
<dbReference type="PROSITE" id="PS50181">
    <property type="entry name" value="FBOX"/>
    <property type="match status" value="1"/>
</dbReference>
<dbReference type="InterPro" id="IPR055357">
    <property type="entry name" value="LRR_At1g61320_AtMIF1"/>
</dbReference>
<dbReference type="InterPro" id="IPR001810">
    <property type="entry name" value="F-box_dom"/>
</dbReference>
<feature type="domain" description="F-box" evidence="4">
    <location>
        <begin position="31"/>
        <end position="79"/>
    </location>
</feature>
<dbReference type="STRING" id="4540.A0A3L6SZ31"/>
<sequence>MVKKNAIRASGKGSKIAGGMRSTFKATKSKDLQLHHLPSDILCGIMSRLTLKEAMRMSILSRKWRRLCKCYPKLVFTRATMRNNNAIVGHRKPMQLRFIRGVNNVMRQLRPTNLDKFVIKFALRKRHTLHINRWVKFSAASRAKHFVLDLCPGQKVSKDTDDTYSFPLDIFNADGCSCVKHLRLGFVLLTLPSNCCGFKNLKKLSLHRVRITGELQGFLPECPVLEWLSITYCRLVGLTISQQLGRLLFLCVKYCILQKLNIQAPNLVKLEYSGDDIIPIVLGEPLKILEAKIQLCSSLDCFDYVFSELVKALSHAQSLSITFSIETEVQGFVKNPSRLIYLRHVVLKIGISGWSETSAGILRLAYLLELAPVLEELVLHMCCFGLASYVWEPSEGGFQLCPHSHLKTVCMTGFHGFHGQLELALYILRNAHIKKKLKLKFTKAWLSFLKLPLPLDEYKEVLALIHQNVIPSMSNPSILCDFLTRSYDIGGVISVMALRGLFILMTQHGLEYPKFYEKLYALLTPAVFMAKHRSVFLQEVDENDSNARGEASQPKKIGADPFNNDEADPAKSGAMCEYLIISNICCLILFSSVLSLAILSDKQSPEKSFSKYDFFKITSLIVG</sequence>
<dbReference type="OrthoDB" id="613853at2759"/>
<accession>A0A3L6SZ31</accession>
<keyword evidence="3" id="KW-1133">Transmembrane helix</keyword>
<feature type="region of interest" description="Disordered" evidence="2">
    <location>
        <begin position="544"/>
        <end position="564"/>
    </location>
</feature>
<dbReference type="SUPFAM" id="SSF52058">
    <property type="entry name" value="L domain-like"/>
    <property type="match status" value="1"/>
</dbReference>
<gene>
    <name evidence="5" type="ORF">C2845_PM05G15900</name>
</gene>
<comment type="caution">
    <text evidence="5">The sequence shown here is derived from an EMBL/GenBank/DDBJ whole genome shotgun (WGS) entry which is preliminary data.</text>
</comment>
<organism evidence="5 6">
    <name type="scientific">Panicum miliaceum</name>
    <name type="common">Proso millet</name>
    <name type="synonym">Broomcorn millet</name>
    <dbReference type="NCBI Taxonomy" id="4540"/>
    <lineage>
        <taxon>Eukaryota</taxon>
        <taxon>Viridiplantae</taxon>
        <taxon>Streptophyta</taxon>
        <taxon>Embryophyta</taxon>
        <taxon>Tracheophyta</taxon>
        <taxon>Spermatophyta</taxon>
        <taxon>Magnoliopsida</taxon>
        <taxon>Liliopsida</taxon>
        <taxon>Poales</taxon>
        <taxon>Poaceae</taxon>
        <taxon>PACMAD clade</taxon>
        <taxon>Panicoideae</taxon>
        <taxon>Panicodae</taxon>
        <taxon>Paniceae</taxon>
        <taxon>Panicinae</taxon>
        <taxon>Panicum</taxon>
        <taxon>Panicum sect. Panicum</taxon>
    </lineage>
</organism>
<evidence type="ECO:0000256" key="3">
    <source>
        <dbReference type="SAM" id="Phobius"/>
    </source>
</evidence>
<dbReference type="PANTHER" id="PTHR34145">
    <property type="entry name" value="OS02G0105600 PROTEIN"/>
    <property type="match status" value="1"/>
</dbReference>
<keyword evidence="3" id="KW-0812">Transmembrane</keyword>
<keyword evidence="3" id="KW-0472">Membrane</keyword>
<dbReference type="AlphaFoldDB" id="A0A3L6SZ31"/>
<dbReference type="Gene3D" id="3.80.10.10">
    <property type="entry name" value="Ribonuclease Inhibitor"/>
    <property type="match status" value="1"/>
</dbReference>
<evidence type="ECO:0000259" key="4">
    <source>
        <dbReference type="PROSITE" id="PS50181"/>
    </source>
</evidence>
<dbReference type="Pfam" id="PF03914">
    <property type="entry name" value="CBF"/>
    <property type="match status" value="1"/>
</dbReference>
<dbReference type="Pfam" id="PF00646">
    <property type="entry name" value="F-box"/>
    <property type="match status" value="1"/>
</dbReference>
<dbReference type="GO" id="GO:0005634">
    <property type="term" value="C:nucleus"/>
    <property type="evidence" value="ECO:0007669"/>
    <property type="project" value="UniProtKB-ARBA"/>
</dbReference>
<dbReference type="InterPro" id="IPR032675">
    <property type="entry name" value="LRR_dom_sf"/>
</dbReference>
<dbReference type="EMBL" id="PQIB02000003">
    <property type="protein sequence ID" value="RLN29587.1"/>
    <property type="molecule type" value="Genomic_DNA"/>
</dbReference>
<evidence type="ECO:0000313" key="6">
    <source>
        <dbReference type="Proteomes" id="UP000275267"/>
    </source>
</evidence>